<dbReference type="Gene3D" id="3.40.50.2300">
    <property type="match status" value="2"/>
</dbReference>
<dbReference type="AlphaFoldDB" id="A0A3P3F2I7"/>
<evidence type="ECO:0000313" key="7">
    <source>
        <dbReference type="Proteomes" id="UP000271590"/>
    </source>
</evidence>
<evidence type="ECO:0000256" key="1">
    <source>
        <dbReference type="ARBA" id="ARBA00022729"/>
    </source>
</evidence>
<feature type="domain" description="ABC transporter substrate-binding protein PnrA-like" evidence="3">
    <location>
        <begin position="57"/>
        <end position="322"/>
    </location>
</feature>
<feature type="chain" id="PRO_5018135133" evidence="2">
    <location>
        <begin position="22"/>
        <end position="390"/>
    </location>
</feature>
<dbReference type="InterPro" id="IPR052910">
    <property type="entry name" value="ABC-Purine-Binding"/>
</dbReference>
<dbReference type="InterPro" id="IPR003760">
    <property type="entry name" value="PnrA-like"/>
</dbReference>
<sequence length="390" mass="41295">MNDLNKRSLLKLAALTAVASAALIGCGKKEEAAAPAATPAPAPAPAAAAPAPAAPLNIAFAYIGPVGDGGWTFAHDNGRKALEKEFGDKIKTTFVESVPEGADAERVFRDMVGQGNKLIFGTTFGYMEPMLKVATDSKDVKFEHATGYKTAENMRTYDSRTYEGAYMAGIIAGAMTKSNTLGVVGSVPIPEVLRNINSFTLGAQSVNPKITTKVVWVNEWFSPPKETEAATALINGGADVLFQNTDSPAVLKTAQEKGKRAFGWDSDMTAYGPKAHLASATINWAPYYIKATQDALDGKWATGQSWWGVKEGAIDIVSIAEDVPAETKAKVEEVKKGLKDGSFAIWKGPILGQDGKEVVAKDAVADDKFLSGVNFYVKGVEGKVPGGDKK</sequence>
<comment type="caution">
    <text evidence="4">The sequence shown here is derived from an EMBL/GenBank/DDBJ whole genome shotgun (WGS) entry which is preliminary data.</text>
</comment>
<evidence type="ECO:0000256" key="2">
    <source>
        <dbReference type="SAM" id="SignalP"/>
    </source>
</evidence>
<dbReference type="CDD" id="cd19963">
    <property type="entry name" value="PBP1_BMP-like"/>
    <property type="match status" value="1"/>
</dbReference>
<dbReference type="EMBL" id="RQXU01000001">
    <property type="protein sequence ID" value="RRH92526.1"/>
    <property type="molecule type" value="Genomic_DNA"/>
</dbReference>
<keyword evidence="6" id="KW-1185">Reference proteome</keyword>
<dbReference type="PROSITE" id="PS51318">
    <property type="entry name" value="TAT"/>
    <property type="match status" value="1"/>
</dbReference>
<reference evidence="4 7" key="1">
    <citation type="submission" date="2018-11" db="EMBL/GenBank/DDBJ databases">
        <title>The genome of Variovorax sp T529.</title>
        <authorList>
            <person name="Gao J."/>
        </authorList>
    </citation>
    <scope>NUCLEOTIDE SEQUENCE [LARGE SCALE GENOMIC DNA]</scope>
    <source>
        <strain evidence="4 7">T529</strain>
    </source>
</reference>
<proteinExistence type="predicted"/>
<protein>
    <submittedName>
        <fullName evidence="4">BMP family ABC transporter substrate-binding protein</fullName>
    </submittedName>
</protein>
<reference evidence="5 6" key="2">
    <citation type="submission" date="2018-12" db="EMBL/GenBank/DDBJ databases">
        <title>The genome sequences of strain 502.</title>
        <authorList>
            <person name="Gao J."/>
            <person name="Sun J."/>
        </authorList>
    </citation>
    <scope>NUCLEOTIDE SEQUENCE [LARGE SCALE GENOMIC DNA]</scope>
    <source>
        <strain evidence="5 6">502</strain>
    </source>
</reference>
<evidence type="ECO:0000313" key="5">
    <source>
        <dbReference type="EMBL" id="RSZ42960.1"/>
    </source>
</evidence>
<dbReference type="InterPro" id="IPR006311">
    <property type="entry name" value="TAT_signal"/>
</dbReference>
<evidence type="ECO:0000259" key="3">
    <source>
        <dbReference type="Pfam" id="PF02608"/>
    </source>
</evidence>
<dbReference type="Proteomes" id="UP000271137">
    <property type="component" value="Unassembled WGS sequence"/>
</dbReference>
<dbReference type="Pfam" id="PF02608">
    <property type="entry name" value="Bmp"/>
    <property type="match status" value="1"/>
</dbReference>
<evidence type="ECO:0000313" key="6">
    <source>
        <dbReference type="Proteomes" id="UP000271137"/>
    </source>
</evidence>
<dbReference type="EMBL" id="RXFQ01000002">
    <property type="protein sequence ID" value="RSZ42960.1"/>
    <property type="molecule type" value="Genomic_DNA"/>
</dbReference>
<dbReference type="PANTHER" id="PTHR43208:SF1">
    <property type="entry name" value="ABC TRANSPORTER SUBSTRATE-BINDING PROTEIN"/>
    <property type="match status" value="1"/>
</dbReference>
<dbReference type="GO" id="GO:0005886">
    <property type="term" value="C:plasma membrane"/>
    <property type="evidence" value="ECO:0007669"/>
    <property type="project" value="InterPro"/>
</dbReference>
<organism evidence="4 7">
    <name type="scientific">Variovorax beijingensis</name>
    <dbReference type="NCBI Taxonomy" id="2496117"/>
    <lineage>
        <taxon>Bacteria</taxon>
        <taxon>Pseudomonadati</taxon>
        <taxon>Pseudomonadota</taxon>
        <taxon>Betaproteobacteria</taxon>
        <taxon>Burkholderiales</taxon>
        <taxon>Comamonadaceae</taxon>
        <taxon>Variovorax</taxon>
    </lineage>
</organism>
<dbReference type="PANTHER" id="PTHR43208">
    <property type="entry name" value="ABC TRANSPORTER SUBSTRATE-BINDING PROTEIN"/>
    <property type="match status" value="1"/>
</dbReference>
<dbReference type="Proteomes" id="UP000271590">
    <property type="component" value="Unassembled WGS sequence"/>
</dbReference>
<evidence type="ECO:0000313" key="4">
    <source>
        <dbReference type="EMBL" id="RRH92526.1"/>
    </source>
</evidence>
<dbReference type="RefSeq" id="WP_124956286.1">
    <property type="nucleotide sequence ID" value="NZ_CBFHCE010000005.1"/>
</dbReference>
<accession>A0A3P3F2I7</accession>
<keyword evidence="1 2" id="KW-0732">Signal</keyword>
<gene>
    <name evidence="4" type="ORF">EH244_01525</name>
    <name evidence="5" type="ORF">EJO66_04050</name>
</gene>
<name>A0A3P3F2I7_9BURK</name>
<dbReference type="PROSITE" id="PS51257">
    <property type="entry name" value="PROKAR_LIPOPROTEIN"/>
    <property type="match status" value="1"/>
</dbReference>
<feature type="signal peptide" evidence="2">
    <location>
        <begin position="1"/>
        <end position="21"/>
    </location>
</feature>